<dbReference type="SUPFAM" id="SSF53335">
    <property type="entry name" value="S-adenosyl-L-methionine-dependent methyltransferases"/>
    <property type="match status" value="1"/>
</dbReference>
<dbReference type="Proteomes" id="UP000192591">
    <property type="component" value="Unassembled WGS sequence"/>
</dbReference>
<dbReference type="AlphaFoldDB" id="A0A1V8ZYH3"/>
<evidence type="ECO:0000259" key="1">
    <source>
        <dbReference type="Pfam" id="PF05050"/>
    </source>
</evidence>
<name>A0A1V8ZYH3_SACPI</name>
<dbReference type="STRING" id="1962155.B1813_18505"/>
<accession>A0A1V8ZYH3</accession>
<organism evidence="2 3">
    <name type="scientific">Saccharomonospora piscinae</name>
    <dbReference type="NCBI Taxonomy" id="687388"/>
    <lineage>
        <taxon>Bacteria</taxon>
        <taxon>Bacillati</taxon>
        <taxon>Actinomycetota</taxon>
        <taxon>Actinomycetes</taxon>
        <taxon>Pseudonocardiales</taxon>
        <taxon>Pseudonocardiaceae</taxon>
        <taxon>Saccharomonospora</taxon>
    </lineage>
</organism>
<protein>
    <recommendedName>
        <fullName evidence="1">Methyltransferase FkbM domain-containing protein</fullName>
    </recommendedName>
</protein>
<dbReference type="InterPro" id="IPR052514">
    <property type="entry name" value="SAM-dependent_MTase"/>
</dbReference>
<feature type="domain" description="Methyltransferase FkbM" evidence="1">
    <location>
        <begin position="43"/>
        <end position="219"/>
    </location>
</feature>
<dbReference type="Gene3D" id="3.40.50.150">
    <property type="entry name" value="Vaccinia Virus protein VP39"/>
    <property type="match status" value="1"/>
</dbReference>
<reference evidence="2 3" key="1">
    <citation type="submission" date="2017-02" db="EMBL/GenBank/DDBJ databases">
        <title>Draft genome of Saccharomonospora sp. 154.</title>
        <authorList>
            <person name="Alonso-Carmona G.S."/>
            <person name="De La Haba R."/>
            <person name="Vera-Gargallo B."/>
            <person name="Sandoval-Trujillo A.H."/>
            <person name="Ramirez-Duran N."/>
            <person name="Ventosa A."/>
        </authorList>
    </citation>
    <scope>NUCLEOTIDE SEQUENCE [LARGE SCALE GENOMIC DNA]</scope>
    <source>
        <strain evidence="2 3">LRS4.154</strain>
    </source>
</reference>
<sequence length="251" mass="28481">MPHFDRPRWTAATANFLSRWTPYLDTELHTLTGLVKPGDVCVDVGSAAGLYSQALSQSAGTTGWVHSIEPVTFSHPFWTRVLGTRSRDNITHHPLALGAEPGREAIRVPFTRRGPATSRAFLAWKSQSLGSTSEFLDHVDMLVDVETLDGLCAREGLRRVDFLKIDVEGGELHVLQGGQRTVETHLPTMLLEIEKRHTDRYEYSPDEVVDWLVSRGYRMYAWRRGWHPVDRVCPHYNNYLFRPVDRANGTT</sequence>
<proteinExistence type="predicted"/>
<comment type="caution">
    <text evidence="2">The sequence shown here is derived from an EMBL/GenBank/DDBJ whole genome shotgun (WGS) entry which is preliminary data.</text>
</comment>
<dbReference type="Pfam" id="PF05050">
    <property type="entry name" value="Methyltransf_21"/>
    <property type="match status" value="1"/>
</dbReference>
<dbReference type="InterPro" id="IPR029063">
    <property type="entry name" value="SAM-dependent_MTases_sf"/>
</dbReference>
<dbReference type="PANTHER" id="PTHR34203">
    <property type="entry name" value="METHYLTRANSFERASE, FKBM FAMILY PROTEIN"/>
    <property type="match status" value="1"/>
</dbReference>
<dbReference type="NCBIfam" id="TIGR01444">
    <property type="entry name" value="fkbM_fam"/>
    <property type="match status" value="1"/>
</dbReference>
<gene>
    <name evidence="2" type="ORF">B1813_18505</name>
</gene>
<dbReference type="PANTHER" id="PTHR34203:SF15">
    <property type="entry name" value="SLL1173 PROTEIN"/>
    <property type="match status" value="1"/>
</dbReference>
<dbReference type="EMBL" id="MWIH01000008">
    <property type="protein sequence ID" value="OQO89841.1"/>
    <property type="molecule type" value="Genomic_DNA"/>
</dbReference>
<dbReference type="RefSeq" id="WP_081193989.1">
    <property type="nucleotide sequence ID" value="NZ_MWIH01000008.1"/>
</dbReference>
<keyword evidence="3" id="KW-1185">Reference proteome</keyword>
<dbReference type="InterPro" id="IPR006342">
    <property type="entry name" value="FkbM_mtfrase"/>
</dbReference>
<evidence type="ECO:0000313" key="2">
    <source>
        <dbReference type="EMBL" id="OQO89841.1"/>
    </source>
</evidence>
<evidence type="ECO:0000313" key="3">
    <source>
        <dbReference type="Proteomes" id="UP000192591"/>
    </source>
</evidence>